<reference evidence="3" key="1">
    <citation type="journal article" date="2005" name="Nature">
        <title>The map-based sequence of the rice genome.</title>
        <authorList>
            <consortium name="International rice genome sequencing project (IRGSP)"/>
            <person name="Matsumoto T."/>
            <person name="Wu J."/>
            <person name="Kanamori H."/>
            <person name="Katayose Y."/>
            <person name="Fujisawa M."/>
            <person name="Namiki N."/>
            <person name="Mizuno H."/>
            <person name="Yamamoto K."/>
            <person name="Antonio B.A."/>
            <person name="Baba T."/>
            <person name="Sakata K."/>
            <person name="Nagamura Y."/>
            <person name="Aoki H."/>
            <person name="Arikawa K."/>
            <person name="Arita K."/>
            <person name="Bito T."/>
            <person name="Chiden Y."/>
            <person name="Fujitsuka N."/>
            <person name="Fukunaka R."/>
            <person name="Hamada M."/>
            <person name="Harada C."/>
            <person name="Hayashi A."/>
            <person name="Hijishita S."/>
            <person name="Honda M."/>
            <person name="Hosokawa S."/>
            <person name="Ichikawa Y."/>
            <person name="Idonuma A."/>
            <person name="Iijima M."/>
            <person name="Ikeda M."/>
            <person name="Ikeno M."/>
            <person name="Ito K."/>
            <person name="Ito S."/>
            <person name="Ito T."/>
            <person name="Ito Y."/>
            <person name="Ito Y."/>
            <person name="Iwabuchi A."/>
            <person name="Kamiya K."/>
            <person name="Karasawa W."/>
            <person name="Kurita K."/>
            <person name="Katagiri S."/>
            <person name="Kikuta A."/>
            <person name="Kobayashi H."/>
            <person name="Kobayashi N."/>
            <person name="Machita K."/>
            <person name="Maehara T."/>
            <person name="Masukawa M."/>
            <person name="Mizubayashi T."/>
            <person name="Mukai Y."/>
            <person name="Nagasaki H."/>
            <person name="Nagata Y."/>
            <person name="Naito S."/>
            <person name="Nakashima M."/>
            <person name="Nakama Y."/>
            <person name="Nakamichi Y."/>
            <person name="Nakamura M."/>
            <person name="Meguro A."/>
            <person name="Negishi M."/>
            <person name="Ohta I."/>
            <person name="Ohta T."/>
            <person name="Okamoto M."/>
            <person name="Ono N."/>
            <person name="Saji S."/>
            <person name="Sakaguchi M."/>
            <person name="Sakai K."/>
            <person name="Shibata M."/>
            <person name="Shimokawa T."/>
            <person name="Song J."/>
            <person name="Takazaki Y."/>
            <person name="Terasawa K."/>
            <person name="Tsugane M."/>
            <person name="Tsuji K."/>
            <person name="Ueda S."/>
            <person name="Waki K."/>
            <person name="Yamagata H."/>
            <person name="Yamamoto M."/>
            <person name="Yamamoto S."/>
            <person name="Yamane H."/>
            <person name="Yoshiki S."/>
            <person name="Yoshihara R."/>
            <person name="Yukawa K."/>
            <person name="Zhong H."/>
            <person name="Yano M."/>
            <person name="Yuan Q."/>
            <person name="Ouyang S."/>
            <person name="Liu J."/>
            <person name="Jones K.M."/>
            <person name="Gansberger K."/>
            <person name="Moffat K."/>
            <person name="Hill J."/>
            <person name="Bera J."/>
            <person name="Fadrosh D."/>
            <person name="Jin S."/>
            <person name="Johri S."/>
            <person name="Kim M."/>
            <person name="Overton L."/>
            <person name="Reardon M."/>
            <person name="Tsitrin T."/>
            <person name="Vuong H."/>
            <person name="Weaver B."/>
            <person name="Ciecko A."/>
            <person name="Tallon L."/>
            <person name="Jackson J."/>
            <person name="Pai G."/>
            <person name="Aken S.V."/>
            <person name="Utterback T."/>
            <person name="Reidmuller S."/>
            <person name="Feldblyum T."/>
            <person name="Hsiao J."/>
            <person name="Zismann V."/>
            <person name="Iobst S."/>
            <person name="de Vazeille A.R."/>
            <person name="Buell C.R."/>
            <person name="Ying K."/>
            <person name="Li Y."/>
            <person name="Lu T."/>
            <person name="Huang Y."/>
            <person name="Zhao Q."/>
            <person name="Feng Q."/>
            <person name="Zhang L."/>
            <person name="Zhu J."/>
            <person name="Weng Q."/>
            <person name="Mu J."/>
            <person name="Lu Y."/>
            <person name="Fan D."/>
            <person name="Liu Y."/>
            <person name="Guan J."/>
            <person name="Zhang Y."/>
            <person name="Yu S."/>
            <person name="Liu X."/>
            <person name="Zhang Y."/>
            <person name="Hong G."/>
            <person name="Han B."/>
            <person name="Choisne N."/>
            <person name="Demange N."/>
            <person name="Orjeda G."/>
            <person name="Samain S."/>
            <person name="Cattolico L."/>
            <person name="Pelletier E."/>
            <person name="Couloux A."/>
            <person name="Segurens B."/>
            <person name="Wincker P."/>
            <person name="D'Hont A."/>
            <person name="Scarpelli C."/>
            <person name="Weissenbach J."/>
            <person name="Salanoubat M."/>
            <person name="Quetier F."/>
            <person name="Yu Y."/>
            <person name="Kim H.R."/>
            <person name="Rambo T."/>
            <person name="Currie J."/>
            <person name="Collura K."/>
            <person name="Luo M."/>
            <person name="Yang T."/>
            <person name="Ammiraju J.S.S."/>
            <person name="Engler F."/>
            <person name="Soderlund C."/>
            <person name="Wing R.A."/>
            <person name="Palmer L.E."/>
            <person name="de la Bastide M."/>
            <person name="Spiegel L."/>
            <person name="Nascimento L."/>
            <person name="Zutavern T."/>
            <person name="O'Shaughnessy A."/>
            <person name="Dike S."/>
            <person name="Dedhia N."/>
            <person name="Preston R."/>
            <person name="Balija V."/>
            <person name="McCombie W.R."/>
            <person name="Chow T."/>
            <person name="Chen H."/>
            <person name="Chung M."/>
            <person name="Chen C."/>
            <person name="Shaw J."/>
            <person name="Wu H."/>
            <person name="Hsiao K."/>
            <person name="Chao Y."/>
            <person name="Chu M."/>
            <person name="Cheng C."/>
            <person name="Hour A."/>
            <person name="Lee P."/>
            <person name="Lin S."/>
            <person name="Lin Y."/>
            <person name="Liou J."/>
            <person name="Liu S."/>
            <person name="Hsing Y."/>
            <person name="Raghuvanshi S."/>
            <person name="Mohanty A."/>
            <person name="Bharti A.K."/>
            <person name="Gaur A."/>
            <person name="Gupta V."/>
            <person name="Kumar D."/>
            <person name="Ravi V."/>
            <person name="Vij S."/>
            <person name="Kapur A."/>
            <person name="Khurana P."/>
            <person name="Khurana P."/>
            <person name="Khurana J.P."/>
            <person name="Tyagi A.K."/>
            <person name="Gaikwad K."/>
            <person name="Singh A."/>
            <person name="Dalal V."/>
            <person name="Srivastava S."/>
            <person name="Dixit A."/>
            <person name="Pal A.K."/>
            <person name="Ghazi I.A."/>
            <person name="Yadav M."/>
            <person name="Pandit A."/>
            <person name="Bhargava A."/>
            <person name="Sureshbabu K."/>
            <person name="Batra K."/>
            <person name="Sharma T.R."/>
            <person name="Mohapatra T."/>
            <person name="Singh N.K."/>
            <person name="Messing J."/>
            <person name="Nelson A.B."/>
            <person name="Fuks G."/>
            <person name="Kavchok S."/>
            <person name="Keizer G."/>
            <person name="Linton E."/>
            <person name="Llaca V."/>
            <person name="Song R."/>
            <person name="Tanyolac B."/>
            <person name="Young S."/>
            <person name="Ho-Il K."/>
            <person name="Hahn J.H."/>
            <person name="Sangsakoo G."/>
            <person name="Vanavichit A."/>
            <person name="de Mattos Luiz.A.T."/>
            <person name="Zimmer P.D."/>
            <person name="Malone G."/>
            <person name="Dellagostin O."/>
            <person name="de Oliveira A.C."/>
            <person name="Bevan M."/>
            <person name="Bancroft I."/>
            <person name="Minx P."/>
            <person name="Cordum H."/>
            <person name="Wilson R."/>
            <person name="Cheng Z."/>
            <person name="Jin W."/>
            <person name="Jiang J."/>
            <person name="Leong S.A."/>
            <person name="Iwama H."/>
            <person name="Gojobori T."/>
            <person name="Itoh T."/>
            <person name="Niimura Y."/>
            <person name="Fujii Y."/>
            <person name="Habara T."/>
            <person name="Sakai H."/>
            <person name="Sato Y."/>
            <person name="Wilson G."/>
            <person name="Kumar K."/>
            <person name="McCouch S."/>
            <person name="Juretic N."/>
            <person name="Hoen D."/>
            <person name="Wright S."/>
            <person name="Bruskiewich R."/>
            <person name="Bureau T."/>
            <person name="Miyao A."/>
            <person name="Hirochika H."/>
            <person name="Nishikawa T."/>
            <person name="Kadowaki K."/>
            <person name="Sugiura M."/>
            <person name="Burr B."/>
            <person name="Sasaki T."/>
        </authorList>
    </citation>
    <scope>NUCLEOTIDE SEQUENCE [LARGE SCALE GENOMIC DNA]</scope>
    <source>
        <strain evidence="3">cv. Nipponbare</strain>
    </source>
</reference>
<protein>
    <submittedName>
        <fullName evidence="2">Os08g0388150 protein</fullName>
    </submittedName>
</protein>
<dbReference type="Gene3D" id="2.60.110.10">
    <property type="entry name" value="Thaumatin"/>
    <property type="match status" value="1"/>
</dbReference>
<feature type="region of interest" description="Disordered" evidence="1">
    <location>
        <begin position="1"/>
        <end position="40"/>
    </location>
</feature>
<evidence type="ECO:0000313" key="2">
    <source>
        <dbReference type="EMBL" id="BAT05270.1"/>
    </source>
</evidence>
<evidence type="ECO:0000256" key="1">
    <source>
        <dbReference type="SAM" id="MobiDB-lite"/>
    </source>
</evidence>
<sequence>WRGGSPVGRRPRGPHRPPTWLDPGTSWALGVPAGKASSRVRPRTGCFFDASDANGTCLTGDCGGALSCMSYGEQTQEKARAAAGREWRRRRYVAAASEAAPRGRAPRRWARRRRRGCQVPRRWTRPTWSPVDVEVGISLWRRHDDTAQVSLWPPSPPLPFSSSARTSPSTSTRVGEAEQSNCFMSACWSPGADSHGISSSSSRIRAPERSTSRERSSSPPGCRGRRAATLLPATILLANRRGEEKRKRGGSGRDDVAS</sequence>
<feature type="region of interest" description="Disordered" evidence="1">
    <location>
        <begin position="193"/>
        <end position="258"/>
    </location>
</feature>
<dbReference type="InterPro" id="IPR037176">
    <property type="entry name" value="Osmotin/thaumatin-like_sf"/>
</dbReference>
<feature type="compositionally biased region" description="Basic residues" evidence="1">
    <location>
        <begin position="104"/>
        <end position="113"/>
    </location>
</feature>
<dbReference type="InParanoid" id="A0A0P0XF93"/>
<evidence type="ECO:0000313" key="3">
    <source>
        <dbReference type="Proteomes" id="UP000059680"/>
    </source>
</evidence>
<dbReference type="Pfam" id="PF00314">
    <property type="entry name" value="Thaumatin"/>
    <property type="match status" value="1"/>
</dbReference>
<dbReference type="EMBL" id="AP014964">
    <property type="protein sequence ID" value="BAT05270.1"/>
    <property type="molecule type" value="Genomic_DNA"/>
</dbReference>
<feature type="compositionally biased region" description="Low complexity" evidence="1">
    <location>
        <begin position="193"/>
        <end position="204"/>
    </location>
</feature>
<dbReference type="Gramene" id="Os08t0388150-00">
    <property type="protein sequence ID" value="Os08t0388150-00"/>
    <property type="gene ID" value="Os08g0388150"/>
</dbReference>
<gene>
    <name evidence="2" type="ordered locus">Os08g0388150</name>
    <name evidence="2" type="ORF">OSNPB_080388150</name>
</gene>
<feature type="compositionally biased region" description="Low complexity" evidence="1">
    <location>
        <begin position="160"/>
        <end position="173"/>
    </location>
</feature>
<feature type="compositionally biased region" description="Low complexity" evidence="1">
    <location>
        <begin position="94"/>
        <end position="103"/>
    </location>
</feature>
<keyword evidence="3" id="KW-1185">Reference proteome</keyword>
<name>A0A0P0XF93_ORYSJ</name>
<dbReference type="GO" id="GO:0006952">
    <property type="term" value="P:defense response"/>
    <property type="evidence" value="ECO:0000318"/>
    <property type="project" value="GO_Central"/>
</dbReference>
<reference evidence="2 3" key="2">
    <citation type="journal article" date="2013" name="Plant Cell Physiol.">
        <title>Rice Annotation Project Database (RAP-DB): an integrative and interactive database for rice genomics.</title>
        <authorList>
            <person name="Sakai H."/>
            <person name="Lee S.S."/>
            <person name="Tanaka T."/>
            <person name="Numa H."/>
            <person name="Kim J."/>
            <person name="Kawahara Y."/>
            <person name="Wakimoto H."/>
            <person name="Yang C.C."/>
            <person name="Iwamoto M."/>
            <person name="Abe T."/>
            <person name="Yamada Y."/>
            <person name="Muto A."/>
            <person name="Inokuchi H."/>
            <person name="Ikemura T."/>
            <person name="Matsumoto T."/>
            <person name="Sasaki T."/>
            <person name="Itoh T."/>
        </authorList>
    </citation>
    <scope>NUCLEOTIDE SEQUENCE [LARGE SCALE GENOMIC DNA]</scope>
    <source>
        <strain evidence="3">cv. Nipponbare</strain>
    </source>
</reference>
<feature type="compositionally biased region" description="Basic and acidic residues" evidence="1">
    <location>
        <begin position="240"/>
        <end position="258"/>
    </location>
</feature>
<feature type="region of interest" description="Disordered" evidence="1">
    <location>
        <begin position="94"/>
        <end position="113"/>
    </location>
</feature>
<feature type="compositionally biased region" description="Basic and acidic residues" evidence="1">
    <location>
        <begin position="205"/>
        <end position="216"/>
    </location>
</feature>
<dbReference type="AlphaFoldDB" id="A0A0P0XF93"/>
<accession>A0A0P0XF93</accession>
<organism evidence="2 3">
    <name type="scientific">Oryza sativa subsp. japonica</name>
    <name type="common">Rice</name>
    <dbReference type="NCBI Taxonomy" id="39947"/>
    <lineage>
        <taxon>Eukaryota</taxon>
        <taxon>Viridiplantae</taxon>
        <taxon>Streptophyta</taxon>
        <taxon>Embryophyta</taxon>
        <taxon>Tracheophyta</taxon>
        <taxon>Spermatophyta</taxon>
        <taxon>Magnoliopsida</taxon>
        <taxon>Liliopsida</taxon>
        <taxon>Poales</taxon>
        <taxon>Poaceae</taxon>
        <taxon>BOP clade</taxon>
        <taxon>Oryzoideae</taxon>
        <taxon>Oryzeae</taxon>
        <taxon>Oryzinae</taxon>
        <taxon>Oryza</taxon>
        <taxon>Oryza sativa</taxon>
    </lineage>
</organism>
<feature type="non-terminal residue" evidence="2">
    <location>
        <position position="1"/>
    </location>
</feature>
<feature type="compositionally biased region" description="Low complexity" evidence="1">
    <location>
        <begin position="217"/>
        <end position="238"/>
    </location>
</feature>
<dbReference type="SUPFAM" id="SSF49870">
    <property type="entry name" value="Osmotin, thaumatin-like protein"/>
    <property type="match status" value="1"/>
</dbReference>
<dbReference type="PROSITE" id="PS51367">
    <property type="entry name" value="THAUMATIN_2"/>
    <property type="match status" value="1"/>
</dbReference>
<dbReference type="Proteomes" id="UP000059680">
    <property type="component" value="Chromosome 8"/>
</dbReference>
<feature type="region of interest" description="Disordered" evidence="1">
    <location>
        <begin position="150"/>
        <end position="176"/>
    </location>
</feature>
<dbReference type="InterPro" id="IPR001938">
    <property type="entry name" value="Thaumatin"/>
</dbReference>
<dbReference type="PaxDb" id="39947-A0A0P0XF93"/>
<reference evidence="2 3" key="3">
    <citation type="journal article" date="2013" name="Rice">
        <title>Improvement of the Oryza sativa Nipponbare reference genome using next generation sequence and optical map data.</title>
        <authorList>
            <person name="Kawahara Y."/>
            <person name="de la Bastide M."/>
            <person name="Hamilton J.P."/>
            <person name="Kanamori H."/>
            <person name="McCombie W.R."/>
            <person name="Ouyang S."/>
            <person name="Schwartz D.C."/>
            <person name="Tanaka T."/>
            <person name="Wu J."/>
            <person name="Zhou S."/>
            <person name="Childs K.L."/>
            <person name="Davidson R.M."/>
            <person name="Lin H."/>
            <person name="Quesada-Ocampo L."/>
            <person name="Vaillancourt B."/>
            <person name="Sakai H."/>
            <person name="Lee S.S."/>
            <person name="Kim J."/>
            <person name="Numa H."/>
            <person name="Itoh T."/>
            <person name="Buell C.R."/>
            <person name="Matsumoto T."/>
        </authorList>
    </citation>
    <scope>NUCLEOTIDE SEQUENCE [LARGE SCALE GENOMIC DNA]</scope>
    <source>
        <strain evidence="3">cv. Nipponbare</strain>
    </source>
</reference>
<proteinExistence type="predicted"/>